<reference evidence="1 2" key="2">
    <citation type="journal article" date="2022" name="Mol. Ecol. Resour.">
        <title>The genomes of chicory, endive, great burdock and yacon provide insights into Asteraceae paleo-polyploidization history and plant inulin production.</title>
        <authorList>
            <person name="Fan W."/>
            <person name="Wang S."/>
            <person name="Wang H."/>
            <person name="Wang A."/>
            <person name="Jiang F."/>
            <person name="Liu H."/>
            <person name="Zhao H."/>
            <person name="Xu D."/>
            <person name="Zhang Y."/>
        </authorList>
    </citation>
    <scope>NUCLEOTIDE SEQUENCE [LARGE SCALE GENOMIC DNA]</scope>
    <source>
        <strain evidence="2">cv. Yunnan</strain>
        <tissue evidence="1">Leaves</tissue>
    </source>
</reference>
<organism evidence="1 2">
    <name type="scientific">Smallanthus sonchifolius</name>
    <dbReference type="NCBI Taxonomy" id="185202"/>
    <lineage>
        <taxon>Eukaryota</taxon>
        <taxon>Viridiplantae</taxon>
        <taxon>Streptophyta</taxon>
        <taxon>Embryophyta</taxon>
        <taxon>Tracheophyta</taxon>
        <taxon>Spermatophyta</taxon>
        <taxon>Magnoliopsida</taxon>
        <taxon>eudicotyledons</taxon>
        <taxon>Gunneridae</taxon>
        <taxon>Pentapetalae</taxon>
        <taxon>asterids</taxon>
        <taxon>campanulids</taxon>
        <taxon>Asterales</taxon>
        <taxon>Asteraceae</taxon>
        <taxon>Asteroideae</taxon>
        <taxon>Heliantheae alliance</taxon>
        <taxon>Millerieae</taxon>
        <taxon>Smallanthus</taxon>
    </lineage>
</organism>
<dbReference type="Proteomes" id="UP001056120">
    <property type="component" value="Linkage Group LG01"/>
</dbReference>
<reference evidence="2" key="1">
    <citation type="journal article" date="2022" name="Mol. Ecol. Resour.">
        <title>The genomes of chicory, endive, great burdock and yacon provide insights into Asteraceae palaeo-polyploidization history and plant inulin production.</title>
        <authorList>
            <person name="Fan W."/>
            <person name="Wang S."/>
            <person name="Wang H."/>
            <person name="Wang A."/>
            <person name="Jiang F."/>
            <person name="Liu H."/>
            <person name="Zhao H."/>
            <person name="Xu D."/>
            <person name="Zhang Y."/>
        </authorList>
    </citation>
    <scope>NUCLEOTIDE SEQUENCE [LARGE SCALE GENOMIC DNA]</scope>
    <source>
        <strain evidence="2">cv. Yunnan</strain>
    </source>
</reference>
<gene>
    <name evidence="1" type="ORF">L1987_01211</name>
</gene>
<accession>A0ACB9K4K1</accession>
<name>A0ACB9K4K1_9ASTR</name>
<protein>
    <submittedName>
        <fullName evidence="1">Uncharacterized protein</fullName>
    </submittedName>
</protein>
<proteinExistence type="predicted"/>
<evidence type="ECO:0000313" key="1">
    <source>
        <dbReference type="EMBL" id="KAI3827141.1"/>
    </source>
</evidence>
<sequence length="123" mass="13508">MPILYYGLVVVATAVIVLAIYNLIIVRWCATQYQLSHEANQLSHHRRTTRNNIMSSQPPPTLSRGGSTIGKKSRDMQQLSQVSPISGTSLKFSTILCSRIERITSRDQSTSAAVESSGSNESI</sequence>
<dbReference type="EMBL" id="CM042018">
    <property type="protein sequence ID" value="KAI3827141.1"/>
    <property type="molecule type" value="Genomic_DNA"/>
</dbReference>
<keyword evidence="2" id="KW-1185">Reference proteome</keyword>
<comment type="caution">
    <text evidence="1">The sequence shown here is derived from an EMBL/GenBank/DDBJ whole genome shotgun (WGS) entry which is preliminary data.</text>
</comment>
<evidence type="ECO:0000313" key="2">
    <source>
        <dbReference type="Proteomes" id="UP001056120"/>
    </source>
</evidence>